<evidence type="ECO:0000256" key="2">
    <source>
        <dbReference type="ARBA" id="ARBA00022643"/>
    </source>
</evidence>
<dbReference type="RefSeq" id="WP_066661122.1">
    <property type="nucleotide sequence ID" value="NZ_CP011402.1"/>
</dbReference>
<dbReference type="Pfam" id="PF03358">
    <property type="entry name" value="FMN_red"/>
    <property type="match status" value="1"/>
</dbReference>
<dbReference type="Proteomes" id="UP000182975">
    <property type="component" value="Unassembled WGS sequence"/>
</dbReference>
<name>A0A1H8RBB3_9ACTN</name>
<protein>
    <submittedName>
        <fullName evidence="5">NADPH-dependent FMN reductase</fullName>
    </submittedName>
</protein>
<evidence type="ECO:0000256" key="3">
    <source>
        <dbReference type="SAM" id="MobiDB-lite"/>
    </source>
</evidence>
<evidence type="ECO:0000313" key="6">
    <source>
        <dbReference type="Proteomes" id="UP000182975"/>
    </source>
</evidence>
<keyword evidence="1" id="KW-0285">Flavoprotein</keyword>
<dbReference type="InterPro" id="IPR051796">
    <property type="entry name" value="ISF_SsuE-like"/>
</dbReference>
<sequence>MAERTIICASPRLAGRSASAVALAEGLLSQRFPQDTLTRIDLARLSIAPCVGCDACRTAGSCFQHDDMDGLLATLARTDELFIASPVYFAGPPAGYKAFLDRLQPLYWGDARHGRRRPAHLLAVGEGGDPYGWEPLAVCTCSALHVAGFSLQRSVGCIGAHAPLEEYVHEWLGMRDGEEPLPPDATSAKGNEHGR</sequence>
<evidence type="ECO:0000259" key="4">
    <source>
        <dbReference type="Pfam" id="PF03358"/>
    </source>
</evidence>
<organism evidence="5 6">
    <name type="scientific">Denitrobacterium detoxificans</name>
    <dbReference type="NCBI Taxonomy" id="79604"/>
    <lineage>
        <taxon>Bacteria</taxon>
        <taxon>Bacillati</taxon>
        <taxon>Actinomycetota</taxon>
        <taxon>Coriobacteriia</taxon>
        <taxon>Eggerthellales</taxon>
        <taxon>Eggerthellaceae</taxon>
        <taxon>Denitrobacterium</taxon>
    </lineage>
</organism>
<reference evidence="6" key="1">
    <citation type="submission" date="2016-10" db="EMBL/GenBank/DDBJ databases">
        <authorList>
            <person name="Varghese N."/>
        </authorList>
    </citation>
    <scope>NUCLEOTIDE SEQUENCE [LARGE SCALE GENOMIC DNA]</scope>
    <source>
        <strain evidence="6">DSM 21843</strain>
    </source>
</reference>
<dbReference type="InterPro" id="IPR029039">
    <property type="entry name" value="Flavoprotein-like_sf"/>
</dbReference>
<dbReference type="PANTHER" id="PTHR43278:SF4">
    <property type="entry name" value="NAD(P)H-DEPENDENT FMN-CONTAINING OXIDOREDUCTASE YWQN-RELATED"/>
    <property type="match status" value="1"/>
</dbReference>
<keyword evidence="6" id="KW-1185">Reference proteome</keyword>
<dbReference type="PANTHER" id="PTHR43278">
    <property type="entry name" value="NAD(P)H-DEPENDENT FMN-CONTAINING OXIDOREDUCTASE YWQN-RELATED"/>
    <property type="match status" value="1"/>
</dbReference>
<dbReference type="Gene3D" id="3.40.50.360">
    <property type="match status" value="1"/>
</dbReference>
<feature type="domain" description="NADPH-dependent FMN reductase-like" evidence="4">
    <location>
        <begin position="6"/>
        <end position="127"/>
    </location>
</feature>
<dbReference type="OrthoDB" id="9805976at2"/>
<dbReference type="EMBL" id="FOEC01000003">
    <property type="protein sequence ID" value="SEO63681.1"/>
    <property type="molecule type" value="Genomic_DNA"/>
</dbReference>
<proteinExistence type="predicted"/>
<accession>A0A1H8RBB3</accession>
<evidence type="ECO:0000313" key="5">
    <source>
        <dbReference type="EMBL" id="SEO63681.1"/>
    </source>
</evidence>
<evidence type="ECO:0000256" key="1">
    <source>
        <dbReference type="ARBA" id="ARBA00022630"/>
    </source>
</evidence>
<gene>
    <name evidence="5" type="ORF">SAMN02910314_00743</name>
</gene>
<keyword evidence="2" id="KW-0288">FMN</keyword>
<dbReference type="InterPro" id="IPR005025">
    <property type="entry name" value="FMN_Rdtase-like_dom"/>
</dbReference>
<dbReference type="SUPFAM" id="SSF52218">
    <property type="entry name" value="Flavoproteins"/>
    <property type="match status" value="1"/>
</dbReference>
<feature type="region of interest" description="Disordered" evidence="3">
    <location>
        <begin position="175"/>
        <end position="195"/>
    </location>
</feature>
<dbReference type="AlphaFoldDB" id="A0A1H8RBB3"/>
<dbReference type="GO" id="GO:0016491">
    <property type="term" value="F:oxidoreductase activity"/>
    <property type="evidence" value="ECO:0007669"/>
    <property type="project" value="InterPro"/>
</dbReference>